<dbReference type="Proteomes" id="UP000630718">
    <property type="component" value="Unassembled WGS sequence"/>
</dbReference>
<accession>A0A919ADI4</accession>
<evidence type="ECO:0000313" key="2">
    <source>
        <dbReference type="Proteomes" id="UP000630718"/>
    </source>
</evidence>
<dbReference type="Pfam" id="PF14175">
    <property type="entry name" value="YaaC"/>
    <property type="match status" value="1"/>
</dbReference>
<protein>
    <submittedName>
        <fullName evidence="1">Uncharacterized protein</fullName>
    </submittedName>
</protein>
<comment type="caution">
    <text evidence="1">The sequence shown here is derived from an EMBL/GenBank/DDBJ whole genome shotgun (WGS) entry which is preliminary data.</text>
</comment>
<name>A0A919ADI4_9ACTN</name>
<reference evidence="1" key="2">
    <citation type="submission" date="2020-09" db="EMBL/GenBank/DDBJ databases">
        <authorList>
            <person name="Sun Q."/>
            <person name="Ohkuma M."/>
        </authorList>
    </citation>
    <scope>NUCLEOTIDE SEQUENCE</scope>
    <source>
        <strain evidence="1">JCM 4477</strain>
    </source>
</reference>
<dbReference type="AlphaFoldDB" id="A0A919ADI4"/>
<keyword evidence="2" id="KW-1185">Reference proteome</keyword>
<dbReference type="EMBL" id="BNBI01000005">
    <property type="protein sequence ID" value="GHE99355.1"/>
    <property type="molecule type" value="Genomic_DNA"/>
</dbReference>
<sequence>MSWWLILYTFSMLARYQPRKWSEALDVDKSANAAALEYALEITLEVIPHLVLEGLDQEPVLLARPMAF</sequence>
<reference evidence="1" key="1">
    <citation type="journal article" date="2014" name="Int. J. Syst. Evol. Microbiol.">
        <title>Complete genome sequence of Corynebacterium casei LMG S-19264T (=DSM 44701T), isolated from a smear-ripened cheese.</title>
        <authorList>
            <consortium name="US DOE Joint Genome Institute (JGI-PGF)"/>
            <person name="Walter F."/>
            <person name="Albersmeier A."/>
            <person name="Kalinowski J."/>
            <person name="Ruckert C."/>
        </authorList>
    </citation>
    <scope>NUCLEOTIDE SEQUENCE</scope>
    <source>
        <strain evidence="1">JCM 4477</strain>
    </source>
</reference>
<proteinExistence type="predicted"/>
<gene>
    <name evidence="1" type="ORF">GCM10018772_24650</name>
</gene>
<organism evidence="1 2">
    <name type="scientific">Streptomyces fumanus</name>
    <dbReference type="NCBI Taxonomy" id="67302"/>
    <lineage>
        <taxon>Bacteria</taxon>
        <taxon>Bacillati</taxon>
        <taxon>Actinomycetota</taxon>
        <taxon>Actinomycetes</taxon>
        <taxon>Kitasatosporales</taxon>
        <taxon>Streptomycetaceae</taxon>
        <taxon>Streptomyces</taxon>
    </lineage>
</organism>
<evidence type="ECO:0000313" key="1">
    <source>
        <dbReference type="EMBL" id="GHE99355.1"/>
    </source>
</evidence>
<dbReference type="InterPro" id="IPR026988">
    <property type="entry name" value="YaaC-like"/>
</dbReference>